<keyword evidence="2" id="KW-1185">Reference proteome</keyword>
<comment type="caution">
    <text evidence="1">The sequence shown here is derived from an EMBL/GenBank/DDBJ whole genome shotgun (WGS) entry which is preliminary data.</text>
</comment>
<protein>
    <recommendedName>
        <fullName evidence="3">VCBS repeat-containing protein</fullName>
    </recommendedName>
</protein>
<dbReference type="Proteomes" id="UP000291822">
    <property type="component" value="Unassembled WGS sequence"/>
</dbReference>
<reference evidence="1 2" key="1">
    <citation type="submission" date="2019-02" db="EMBL/GenBank/DDBJ databases">
        <title>Dyella amyloliquefaciens sp. nov., isolated from forest soil.</title>
        <authorList>
            <person name="Gao Z.-H."/>
            <person name="Qiu L.-H."/>
        </authorList>
    </citation>
    <scope>NUCLEOTIDE SEQUENCE [LARGE SCALE GENOMIC DNA]</scope>
    <source>
        <strain evidence="1 2">KACC 12747</strain>
    </source>
</reference>
<evidence type="ECO:0000313" key="2">
    <source>
        <dbReference type="Proteomes" id="UP000291822"/>
    </source>
</evidence>
<dbReference type="InterPro" id="IPR028994">
    <property type="entry name" value="Integrin_alpha_N"/>
</dbReference>
<evidence type="ECO:0008006" key="3">
    <source>
        <dbReference type="Google" id="ProtNLM"/>
    </source>
</evidence>
<dbReference type="EMBL" id="SJTG01000001">
    <property type="protein sequence ID" value="TCI11992.1"/>
    <property type="molecule type" value="Genomic_DNA"/>
</dbReference>
<gene>
    <name evidence="1" type="ORF">EZM97_01075</name>
</gene>
<dbReference type="AlphaFoldDB" id="A0A4R0YS12"/>
<evidence type="ECO:0000313" key="1">
    <source>
        <dbReference type="EMBL" id="TCI11992.1"/>
    </source>
</evidence>
<dbReference type="SUPFAM" id="SSF69318">
    <property type="entry name" value="Integrin alpha N-terminal domain"/>
    <property type="match status" value="1"/>
</dbReference>
<name>A0A4R0YS12_9GAMM</name>
<organism evidence="1 2">
    <name type="scientific">Dyella soli</name>
    <dbReference type="NCBI Taxonomy" id="522319"/>
    <lineage>
        <taxon>Bacteria</taxon>
        <taxon>Pseudomonadati</taxon>
        <taxon>Pseudomonadota</taxon>
        <taxon>Gammaproteobacteria</taxon>
        <taxon>Lysobacterales</taxon>
        <taxon>Rhodanobacteraceae</taxon>
        <taxon>Dyella</taxon>
    </lineage>
</organism>
<dbReference type="RefSeq" id="WP_131151228.1">
    <property type="nucleotide sequence ID" value="NZ_SJTG01000001.1"/>
</dbReference>
<proteinExistence type="predicted"/>
<sequence>MHPGSSLLLAILAMGSPHPASSDPCAAMVPAALKDALAQRYPDARLPTHRDVGRDEESGDHRKACLSIASADFDGDGRADLVLLLPGIAGDRSRLVVALNKASGYEVAELSAWSGSIASLYVDVAPPGTYVHTEAYAFKPEPGGVERFTSKRVGFYFGAVESAAAVYVLSQGQWLHVHVMD</sequence>
<accession>A0A4R0YS12</accession>